<name>A0AAQ4FC58_AMBAM</name>
<feature type="compositionally biased region" description="Basic and acidic residues" evidence="1">
    <location>
        <begin position="136"/>
        <end position="145"/>
    </location>
</feature>
<evidence type="ECO:0000256" key="1">
    <source>
        <dbReference type="SAM" id="MobiDB-lite"/>
    </source>
</evidence>
<reference evidence="2 3" key="1">
    <citation type="journal article" date="2023" name="Arcadia Sci">
        <title>De novo assembly of a long-read Amblyomma americanum tick genome.</title>
        <authorList>
            <person name="Chou S."/>
            <person name="Poskanzer K.E."/>
            <person name="Rollins M."/>
            <person name="Thuy-Boun P.S."/>
        </authorList>
    </citation>
    <scope>NUCLEOTIDE SEQUENCE [LARGE SCALE GENOMIC DNA]</scope>
    <source>
        <strain evidence="2">F_SG_1</strain>
        <tissue evidence="2">Salivary glands</tissue>
    </source>
</reference>
<dbReference type="Proteomes" id="UP001321473">
    <property type="component" value="Unassembled WGS sequence"/>
</dbReference>
<feature type="compositionally biased region" description="Polar residues" evidence="1">
    <location>
        <begin position="1"/>
        <end position="14"/>
    </location>
</feature>
<gene>
    <name evidence="2" type="ORF">V5799_008741</name>
</gene>
<evidence type="ECO:0000313" key="3">
    <source>
        <dbReference type="Proteomes" id="UP001321473"/>
    </source>
</evidence>
<comment type="caution">
    <text evidence="2">The sequence shown here is derived from an EMBL/GenBank/DDBJ whole genome shotgun (WGS) entry which is preliminary data.</text>
</comment>
<dbReference type="EMBL" id="JARKHS020004134">
    <property type="protein sequence ID" value="KAK8784894.1"/>
    <property type="molecule type" value="Genomic_DNA"/>
</dbReference>
<proteinExistence type="predicted"/>
<accession>A0AAQ4FC58</accession>
<organism evidence="2 3">
    <name type="scientific">Amblyomma americanum</name>
    <name type="common">Lone star tick</name>
    <dbReference type="NCBI Taxonomy" id="6943"/>
    <lineage>
        <taxon>Eukaryota</taxon>
        <taxon>Metazoa</taxon>
        <taxon>Ecdysozoa</taxon>
        <taxon>Arthropoda</taxon>
        <taxon>Chelicerata</taxon>
        <taxon>Arachnida</taxon>
        <taxon>Acari</taxon>
        <taxon>Parasitiformes</taxon>
        <taxon>Ixodida</taxon>
        <taxon>Ixodoidea</taxon>
        <taxon>Ixodidae</taxon>
        <taxon>Amblyomminae</taxon>
        <taxon>Amblyomma</taxon>
    </lineage>
</organism>
<evidence type="ECO:0000313" key="2">
    <source>
        <dbReference type="EMBL" id="KAK8784894.1"/>
    </source>
</evidence>
<feature type="region of interest" description="Disordered" evidence="1">
    <location>
        <begin position="105"/>
        <end position="183"/>
    </location>
</feature>
<sequence>MLITQTSFSASSPPASRDHLPRSEPSAAAESCGDVSSEATMISRRKILSRSRDELNVDFTVEDEEDVWYQKEKLFKRIEEDVLGARASRPIPVSEIVVSTALPEKNSCDHEKGGCKRVSSRNRGQAASACYGESSSTRERRHPALDKTTPGGSRRTAECHAAVGARDAATKEKPLGGTSIGGE</sequence>
<protein>
    <submittedName>
        <fullName evidence="2">Uncharacterized protein</fullName>
    </submittedName>
</protein>
<dbReference type="AlphaFoldDB" id="A0AAQ4FC58"/>
<keyword evidence="3" id="KW-1185">Reference proteome</keyword>
<feature type="region of interest" description="Disordered" evidence="1">
    <location>
        <begin position="1"/>
        <end position="35"/>
    </location>
</feature>